<dbReference type="Pfam" id="PF12697">
    <property type="entry name" value="Abhydrolase_6"/>
    <property type="match status" value="1"/>
</dbReference>
<keyword evidence="3" id="KW-0378">Hydrolase</keyword>
<organism evidence="3 4">
    <name type="scientific">Lysinimonas soli</name>
    <dbReference type="NCBI Taxonomy" id="1074233"/>
    <lineage>
        <taxon>Bacteria</taxon>
        <taxon>Bacillati</taxon>
        <taxon>Actinomycetota</taxon>
        <taxon>Actinomycetes</taxon>
        <taxon>Micrococcales</taxon>
        <taxon>Microbacteriaceae</taxon>
        <taxon>Lysinimonas</taxon>
    </lineage>
</organism>
<dbReference type="PANTHER" id="PTHR37017:SF11">
    <property type="entry name" value="ESTERASE_LIPASE_THIOESTERASE DOMAIN-CONTAINING PROTEIN"/>
    <property type="match status" value="1"/>
</dbReference>
<dbReference type="InterPro" id="IPR052897">
    <property type="entry name" value="Sec-Metab_Biosynth_Hydrolase"/>
</dbReference>
<keyword evidence="4" id="KW-1185">Reference proteome</keyword>
<sequence>MSTTRTLKTAGIAAAAVVALGLAIPAAASAATPARAINSQPAKPTVVLVHGAWADASSFAPVAKRLQRDGYTVLDAPNPLRGLSTDAASVAAFVNQATTGPVVLVGHSYGGSVITAAASTLPRVTDLVYVDAFAPATGESIVGLSKGSGSAFDTDPATVFDAVQDPNMPTGDPDLYVKRDQFRSIFAAHLDAKDAAVLSASQSPIAGGALQETLSGAPAWQTIPSWFVIGTDDKVIPQAGQLAMAHRAHGQITTVDADHLSMLERPAQITQVIEKAARTK</sequence>
<accession>A0ABW0NUL0</accession>
<evidence type="ECO:0000313" key="4">
    <source>
        <dbReference type="Proteomes" id="UP001596039"/>
    </source>
</evidence>
<gene>
    <name evidence="3" type="ORF">ACFPJ4_12045</name>
</gene>
<dbReference type="InterPro" id="IPR029058">
    <property type="entry name" value="AB_hydrolase_fold"/>
</dbReference>
<proteinExistence type="predicted"/>
<protein>
    <submittedName>
        <fullName evidence="3">Alpha/beta fold hydrolase</fullName>
    </submittedName>
</protein>
<dbReference type="RefSeq" id="WP_386740689.1">
    <property type="nucleotide sequence ID" value="NZ_JBHSMG010000003.1"/>
</dbReference>
<dbReference type="Proteomes" id="UP001596039">
    <property type="component" value="Unassembled WGS sequence"/>
</dbReference>
<feature type="domain" description="AB hydrolase-1" evidence="2">
    <location>
        <begin position="46"/>
        <end position="269"/>
    </location>
</feature>
<name>A0ABW0NUL0_9MICO</name>
<evidence type="ECO:0000313" key="3">
    <source>
        <dbReference type="EMBL" id="MFC5502972.1"/>
    </source>
</evidence>
<reference evidence="4" key="1">
    <citation type="journal article" date="2019" name="Int. J. Syst. Evol. Microbiol.">
        <title>The Global Catalogue of Microorganisms (GCM) 10K type strain sequencing project: providing services to taxonomists for standard genome sequencing and annotation.</title>
        <authorList>
            <consortium name="The Broad Institute Genomics Platform"/>
            <consortium name="The Broad Institute Genome Sequencing Center for Infectious Disease"/>
            <person name="Wu L."/>
            <person name="Ma J."/>
        </authorList>
    </citation>
    <scope>NUCLEOTIDE SEQUENCE [LARGE SCALE GENOMIC DNA]</scope>
    <source>
        <strain evidence="4">CGMCC 4.6997</strain>
    </source>
</reference>
<feature type="chain" id="PRO_5045653429" evidence="1">
    <location>
        <begin position="31"/>
        <end position="280"/>
    </location>
</feature>
<dbReference type="Gene3D" id="3.40.50.1820">
    <property type="entry name" value="alpha/beta hydrolase"/>
    <property type="match status" value="1"/>
</dbReference>
<evidence type="ECO:0000259" key="2">
    <source>
        <dbReference type="Pfam" id="PF12697"/>
    </source>
</evidence>
<comment type="caution">
    <text evidence="3">The sequence shown here is derived from an EMBL/GenBank/DDBJ whole genome shotgun (WGS) entry which is preliminary data.</text>
</comment>
<dbReference type="GO" id="GO:0016787">
    <property type="term" value="F:hydrolase activity"/>
    <property type="evidence" value="ECO:0007669"/>
    <property type="project" value="UniProtKB-KW"/>
</dbReference>
<dbReference type="InterPro" id="IPR000073">
    <property type="entry name" value="AB_hydrolase_1"/>
</dbReference>
<evidence type="ECO:0000256" key="1">
    <source>
        <dbReference type="SAM" id="SignalP"/>
    </source>
</evidence>
<feature type="signal peptide" evidence="1">
    <location>
        <begin position="1"/>
        <end position="30"/>
    </location>
</feature>
<keyword evidence="1" id="KW-0732">Signal</keyword>
<dbReference type="SUPFAM" id="SSF53474">
    <property type="entry name" value="alpha/beta-Hydrolases"/>
    <property type="match status" value="1"/>
</dbReference>
<dbReference type="PANTHER" id="PTHR37017">
    <property type="entry name" value="AB HYDROLASE-1 DOMAIN-CONTAINING PROTEIN-RELATED"/>
    <property type="match status" value="1"/>
</dbReference>
<dbReference type="EMBL" id="JBHSMG010000003">
    <property type="protein sequence ID" value="MFC5502972.1"/>
    <property type="molecule type" value="Genomic_DNA"/>
</dbReference>